<proteinExistence type="predicted"/>
<name>A0A0A9RXW9_ARUDO</name>
<reference evidence="2" key="1">
    <citation type="submission" date="2014-09" db="EMBL/GenBank/DDBJ databases">
        <authorList>
            <person name="Magalhaes I.L.F."/>
            <person name="Oliveira U."/>
            <person name="Santos F.R."/>
            <person name="Vidigal T.H.D.A."/>
            <person name="Brescovit A.D."/>
            <person name="Santos A.J."/>
        </authorList>
    </citation>
    <scope>NUCLEOTIDE SEQUENCE</scope>
    <source>
        <tissue evidence="2">Shoot tissue taken approximately 20 cm above the soil surface</tissue>
    </source>
</reference>
<evidence type="ECO:0000256" key="1">
    <source>
        <dbReference type="SAM" id="MobiDB-lite"/>
    </source>
</evidence>
<feature type="region of interest" description="Disordered" evidence="1">
    <location>
        <begin position="1"/>
        <end position="23"/>
    </location>
</feature>
<protein>
    <submittedName>
        <fullName evidence="2">Uncharacterized protein</fullName>
    </submittedName>
</protein>
<dbReference type="EMBL" id="GBRH01282799">
    <property type="protein sequence ID" value="JAD15096.1"/>
    <property type="molecule type" value="Transcribed_RNA"/>
</dbReference>
<accession>A0A0A9RXW9</accession>
<dbReference type="AlphaFoldDB" id="A0A0A9RXW9"/>
<reference evidence="2" key="2">
    <citation type="journal article" date="2015" name="Data Brief">
        <title>Shoot transcriptome of the giant reed, Arundo donax.</title>
        <authorList>
            <person name="Barrero R.A."/>
            <person name="Guerrero F.D."/>
            <person name="Moolhuijzen P."/>
            <person name="Goolsby J.A."/>
            <person name="Tidwell J."/>
            <person name="Bellgard S.E."/>
            <person name="Bellgard M.I."/>
        </authorList>
    </citation>
    <scope>NUCLEOTIDE SEQUENCE</scope>
    <source>
        <tissue evidence="2">Shoot tissue taken approximately 20 cm above the soil surface</tissue>
    </source>
</reference>
<sequence>MLRESRGSLGSSSNFNFSSSSASWLDRDSSSEAIISAISGSSSFSFSKAFVSSSCLSQSLNCLNVVTT</sequence>
<evidence type="ECO:0000313" key="2">
    <source>
        <dbReference type="EMBL" id="JAD15096.1"/>
    </source>
</evidence>
<feature type="compositionally biased region" description="Low complexity" evidence="1">
    <location>
        <begin position="7"/>
        <end position="23"/>
    </location>
</feature>
<organism evidence="2">
    <name type="scientific">Arundo donax</name>
    <name type="common">Giant reed</name>
    <name type="synonym">Donax arundinaceus</name>
    <dbReference type="NCBI Taxonomy" id="35708"/>
    <lineage>
        <taxon>Eukaryota</taxon>
        <taxon>Viridiplantae</taxon>
        <taxon>Streptophyta</taxon>
        <taxon>Embryophyta</taxon>
        <taxon>Tracheophyta</taxon>
        <taxon>Spermatophyta</taxon>
        <taxon>Magnoliopsida</taxon>
        <taxon>Liliopsida</taxon>
        <taxon>Poales</taxon>
        <taxon>Poaceae</taxon>
        <taxon>PACMAD clade</taxon>
        <taxon>Arundinoideae</taxon>
        <taxon>Arundineae</taxon>
        <taxon>Arundo</taxon>
    </lineage>
</organism>